<dbReference type="EMBL" id="JNBR01000081">
    <property type="protein sequence ID" value="OQR98670.1"/>
    <property type="molecule type" value="Genomic_DNA"/>
</dbReference>
<feature type="compositionally biased region" description="Low complexity" evidence="9">
    <location>
        <begin position="755"/>
        <end position="764"/>
    </location>
</feature>
<dbReference type="InterPro" id="IPR005821">
    <property type="entry name" value="Ion_trans_dom"/>
</dbReference>
<keyword evidence="7" id="KW-1071">Ligand-gated ion channel</keyword>
<evidence type="ECO:0000256" key="8">
    <source>
        <dbReference type="ARBA" id="ARBA00023303"/>
    </source>
</evidence>
<feature type="transmembrane region" description="Helical" evidence="10">
    <location>
        <begin position="362"/>
        <end position="383"/>
    </location>
</feature>
<sequence length="933" mass="105069">MIPANMMRRQRSTTRRPPSNGRHEEFFVQQHWRPPPTGLSRASSRHGLALDGPAVRGRPHGASSKGVVRVRSAKAVKLLGMDAPMPESASKRPKRKKTAGEYDKRFRDSKMLEGADKFEDHALEWENYHLGSFIGVVNEVMSLRKKEKELHIKYVVLPDGSFRKVWDGILIACLSYVAVFLPLQLSFLSDSMTYVDIQDWAAFFVIDRITDVIFFADILINFRTPNVNYKGEVHFNAKTRAREYLTTWFPIDFISIVPFDYFATFLPSAGSNSNLLKLPRLLRMFRLTKILKIVVASRIFKRYEMRISIKYGWIRLIKFAGGILLLTHWMACFVYLVAIMTAPQPTWLTSSTLSASFTPQHVLTDAYIAAIYWAAMTITTIGYGDIYPANSTERGLFVVMMFLGACVYAYVVGTMCQLVEGLNVNTLEFQRRMDEVNDFLDNNDIPFNLRIRIRKYLLYKRDARIGDISEVLRAMSPSIRDEVALFKYQHILSSVRQFRGAPQDFLAAIALRLKMMVYPPNEMIMVFGRVGTSMYIINRGRVQVERVASDGRIVVVSVLHEGAYFGERGLLFSAKRRASVRALCFVEASCLTRQDLEEVTMDFPSVRRVIRKSMVKEVVARSLATGELVALTRDPVFLKKQYTLHDQVAQRARPKAPRDTVVPCASTAPAEEPPEVTLASLPQSSPQIQQPPPLQRRLTESPKAKAPPLKLDRRASVLPLPTLDRRETLVPLPTFEKVDAVTMPTIARLLERRSSSSGRKGSIRVVPVRPRGTGPTPAAPSAPSIAPTAMKLFKVEPRRSVAPNDQFPTIRRMSFSSSRDLASQRSGLSTSASDKAIRRDADYPDGSMYECQIGDDEEDEDGDTGDEDDEDPEDDDGEPPPWAESLLEVVGDQQRALSTIMTTLEGLKQSSDATQATLQALQSKVLELDRRSH</sequence>
<evidence type="ECO:0000256" key="6">
    <source>
        <dbReference type="ARBA" id="ARBA00023136"/>
    </source>
</evidence>
<keyword evidence="8" id="KW-0407">Ion channel</keyword>
<feature type="region of interest" description="Disordered" evidence="9">
    <location>
        <begin position="1"/>
        <end position="67"/>
    </location>
</feature>
<evidence type="ECO:0000313" key="12">
    <source>
        <dbReference type="EMBL" id="OQR98670.1"/>
    </source>
</evidence>
<dbReference type="InterPro" id="IPR018490">
    <property type="entry name" value="cNMP-bd_dom_sf"/>
</dbReference>
<evidence type="ECO:0000256" key="4">
    <source>
        <dbReference type="ARBA" id="ARBA00022989"/>
    </source>
</evidence>
<dbReference type="Proteomes" id="UP000243579">
    <property type="component" value="Unassembled WGS sequence"/>
</dbReference>
<evidence type="ECO:0000256" key="10">
    <source>
        <dbReference type="SAM" id="Phobius"/>
    </source>
</evidence>
<feature type="transmembrane region" description="Helical" evidence="10">
    <location>
        <begin position="243"/>
        <end position="263"/>
    </location>
</feature>
<dbReference type="PROSITE" id="PS50042">
    <property type="entry name" value="CNMP_BINDING_3"/>
    <property type="match status" value="1"/>
</dbReference>
<feature type="region of interest" description="Disordered" evidence="9">
    <location>
        <begin position="796"/>
        <end position="883"/>
    </location>
</feature>
<dbReference type="SMART" id="SM00100">
    <property type="entry name" value="cNMP"/>
    <property type="match status" value="1"/>
</dbReference>
<dbReference type="InterPro" id="IPR014710">
    <property type="entry name" value="RmlC-like_jellyroll"/>
</dbReference>
<evidence type="ECO:0000313" key="13">
    <source>
        <dbReference type="Proteomes" id="UP000243579"/>
    </source>
</evidence>
<feature type="compositionally biased region" description="Low complexity" evidence="9">
    <location>
        <begin position="775"/>
        <end position="784"/>
    </location>
</feature>
<dbReference type="Gene3D" id="2.60.120.10">
    <property type="entry name" value="Jelly Rolls"/>
    <property type="match status" value="1"/>
</dbReference>
<dbReference type="Gene3D" id="1.10.287.630">
    <property type="entry name" value="Helix hairpin bin"/>
    <property type="match status" value="1"/>
</dbReference>
<dbReference type="PANTHER" id="PTHR45638">
    <property type="entry name" value="CYCLIC NUCLEOTIDE-GATED CATION CHANNEL SUBUNIT A"/>
    <property type="match status" value="1"/>
</dbReference>
<keyword evidence="4 10" id="KW-1133">Transmembrane helix</keyword>
<feature type="region of interest" description="Disordered" evidence="9">
    <location>
        <begin position="753"/>
        <end position="784"/>
    </location>
</feature>
<keyword evidence="6 10" id="KW-0472">Membrane</keyword>
<dbReference type="GO" id="GO:0016020">
    <property type="term" value="C:membrane"/>
    <property type="evidence" value="ECO:0007669"/>
    <property type="project" value="UniProtKB-SubCell"/>
</dbReference>
<dbReference type="InterPro" id="IPR000595">
    <property type="entry name" value="cNMP-bd_dom"/>
</dbReference>
<dbReference type="Gene3D" id="1.10.287.70">
    <property type="match status" value="1"/>
</dbReference>
<dbReference type="Pfam" id="PF00520">
    <property type="entry name" value="Ion_trans"/>
    <property type="match status" value="1"/>
</dbReference>
<keyword evidence="3 10" id="KW-0812">Transmembrane</keyword>
<evidence type="ECO:0000259" key="11">
    <source>
        <dbReference type="PROSITE" id="PS50042"/>
    </source>
</evidence>
<dbReference type="AlphaFoldDB" id="A0A1V9ZLK0"/>
<evidence type="ECO:0000256" key="2">
    <source>
        <dbReference type="ARBA" id="ARBA00022448"/>
    </source>
</evidence>
<evidence type="ECO:0000256" key="5">
    <source>
        <dbReference type="ARBA" id="ARBA00023065"/>
    </source>
</evidence>
<keyword evidence="13" id="KW-1185">Reference proteome</keyword>
<evidence type="ECO:0000256" key="7">
    <source>
        <dbReference type="ARBA" id="ARBA00023286"/>
    </source>
</evidence>
<dbReference type="FunFam" id="1.10.287.70:FF:000123">
    <property type="entry name" value="Potassium channel KAT3"/>
    <property type="match status" value="1"/>
</dbReference>
<accession>A0A1V9ZLK0</accession>
<dbReference type="SUPFAM" id="SSF81324">
    <property type="entry name" value="Voltage-gated potassium channels"/>
    <property type="match status" value="1"/>
</dbReference>
<feature type="region of interest" description="Disordered" evidence="9">
    <location>
        <begin position="651"/>
        <end position="707"/>
    </location>
</feature>
<feature type="transmembrane region" description="Helical" evidence="10">
    <location>
        <begin position="321"/>
        <end position="342"/>
    </location>
</feature>
<evidence type="ECO:0000256" key="3">
    <source>
        <dbReference type="ARBA" id="ARBA00022692"/>
    </source>
</evidence>
<dbReference type="CDD" id="cd00038">
    <property type="entry name" value="CAP_ED"/>
    <property type="match status" value="1"/>
</dbReference>
<feature type="region of interest" description="Disordered" evidence="9">
    <location>
        <begin position="81"/>
        <end position="100"/>
    </location>
</feature>
<dbReference type="PRINTS" id="PR01463">
    <property type="entry name" value="EAGCHANLFMLY"/>
</dbReference>
<feature type="transmembrane region" description="Helical" evidence="10">
    <location>
        <begin position="395"/>
        <end position="413"/>
    </location>
</feature>
<keyword evidence="2" id="KW-0813">Transport</keyword>
<feature type="domain" description="Cyclic nucleotide-binding" evidence="11">
    <location>
        <begin position="497"/>
        <end position="617"/>
    </location>
</feature>
<dbReference type="InterPro" id="IPR050866">
    <property type="entry name" value="CNG_cation_channel"/>
</dbReference>
<dbReference type="GO" id="GO:0005249">
    <property type="term" value="F:voltage-gated potassium channel activity"/>
    <property type="evidence" value="ECO:0007669"/>
    <property type="project" value="InterPro"/>
</dbReference>
<organism evidence="12 13">
    <name type="scientific">Achlya hypogyna</name>
    <name type="common">Oomycete</name>
    <name type="synonym">Protoachlya hypogyna</name>
    <dbReference type="NCBI Taxonomy" id="1202772"/>
    <lineage>
        <taxon>Eukaryota</taxon>
        <taxon>Sar</taxon>
        <taxon>Stramenopiles</taxon>
        <taxon>Oomycota</taxon>
        <taxon>Saprolegniomycetes</taxon>
        <taxon>Saprolegniales</taxon>
        <taxon>Achlyaceae</taxon>
        <taxon>Achlya</taxon>
    </lineage>
</organism>
<evidence type="ECO:0000256" key="1">
    <source>
        <dbReference type="ARBA" id="ARBA00004141"/>
    </source>
</evidence>
<dbReference type="OrthoDB" id="421226at2759"/>
<dbReference type="InterPro" id="IPR003938">
    <property type="entry name" value="K_chnl_volt-dep_EAG/ELK/ERG"/>
</dbReference>
<feature type="transmembrane region" description="Helical" evidence="10">
    <location>
        <begin position="200"/>
        <end position="222"/>
    </location>
</feature>
<feature type="compositionally biased region" description="Acidic residues" evidence="9">
    <location>
        <begin position="853"/>
        <end position="878"/>
    </location>
</feature>
<dbReference type="SUPFAM" id="SSF51206">
    <property type="entry name" value="cAMP-binding domain-like"/>
    <property type="match status" value="1"/>
</dbReference>
<dbReference type="PANTHER" id="PTHR45638:SF11">
    <property type="entry name" value="CYCLIC NUCLEOTIDE-GATED CATION CHANNEL SUBUNIT A"/>
    <property type="match status" value="1"/>
</dbReference>
<gene>
    <name evidence="12" type="ORF">ACHHYP_08275</name>
</gene>
<feature type="transmembrane region" description="Helical" evidence="10">
    <location>
        <begin position="169"/>
        <end position="188"/>
    </location>
</feature>
<comment type="subcellular location">
    <subcellularLocation>
        <location evidence="1">Membrane</location>
        <topology evidence="1">Multi-pass membrane protein</topology>
    </subcellularLocation>
</comment>
<dbReference type="GO" id="GO:0005221">
    <property type="term" value="F:intracellularly cyclic nucleotide-activated monoatomic cation channel activity"/>
    <property type="evidence" value="ECO:0007669"/>
    <property type="project" value="InterPro"/>
</dbReference>
<protein>
    <submittedName>
        <fullName evidence="12">Voltage-gated ion channel superfamily</fullName>
    </submittedName>
</protein>
<name>A0A1V9ZLK0_ACHHY</name>
<proteinExistence type="predicted"/>
<evidence type="ECO:0000256" key="9">
    <source>
        <dbReference type="SAM" id="MobiDB-lite"/>
    </source>
</evidence>
<comment type="caution">
    <text evidence="12">The sequence shown here is derived from an EMBL/GenBank/DDBJ whole genome shotgun (WGS) entry which is preliminary data.</text>
</comment>
<dbReference type="GO" id="GO:0044877">
    <property type="term" value="F:protein-containing complex binding"/>
    <property type="evidence" value="ECO:0007669"/>
    <property type="project" value="TreeGrafter"/>
</dbReference>
<dbReference type="Pfam" id="PF00027">
    <property type="entry name" value="cNMP_binding"/>
    <property type="match status" value="1"/>
</dbReference>
<keyword evidence="5" id="KW-0406">Ion transport</keyword>
<feature type="compositionally biased region" description="Polar residues" evidence="9">
    <location>
        <begin position="814"/>
        <end position="833"/>
    </location>
</feature>
<feature type="transmembrane region" description="Helical" evidence="10">
    <location>
        <begin position="283"/>
        <end position="300"/>
    </location>
</feature>
<reference evidence="12 13" key="1">
    <citation type="journal article" date="2014" name="Genome Biol. Evol.">
        <title>The secreted proteins of Achlya hypogyna and Thraustotheca clavata identify the ancestral oomycete secretome and reveal gene acquisitions by horizontal gene transfer.</title>
        <authorList>
            <person name="Misner I."/>
            <person name="Blouin N."/>
            <person name="Leonard G."/>
            <person name="Richards T.A."/>
            <person name="Lane C.E."/>
        </authorList>
    </citation>
    <scope>NUCLEOTIDE SEQUENCE [LARGE SCALE GENOMIC DNA]</scope>
    <source>
        <strain evidence="12 13">ATCC 48635</strain>
    </source>
</reference>